<feature type="transmembrane region" description="Helical" evidence="1">
    <location>
        <begin position="174"/>
        <end position="196"/>
    </location>
</feature>
<dbReference type="KEGG" id="acj:ACAM_0834"/>
<keyword evidence="1" id="KW-0472">Membrane</keyword>
<dbReference type="EMBL" id="AP012489">
    <property type="protein sequence ID" value="BAN90303.1"/>
    <property type="molecule type" value="Genomic_DNA"/>
</dbReference>
<feature type="transmembrane region" description="Helical" evidence="1">
    <location>
        <begin position="63"/>
        <end position="87"/>
    </location>
</feature>
<feature type="transmembrane region" description="Helical" evidence="1">
    <location>
        <begin position="208"/>
        <end position="229"/>
    </location>
</feature>
<dbReference type="RefSeq" id="WP_022541576.1">
    <property type="nucleotide sequence ID" value="NC_022521.1"/>
</dbReference>
<keyword evidence="1" id="KW-1133">Transmembrane helix</keyword>
<dbReference type="GeneID" id="17110215"/>
<accession>U3TEB4</accession>
<protein>
    <submittedName>
        <fullName evidence="2">Uncharacterized protein</fullName>
    </submittedName>
</protein>
<keyword evidence="3" id="KW-1185">Reference proteome</keyword>
<evidence type="ECO:0000313" key="2">
    <source>
        <dbReference type="EMBL" id="BAN90303.1"/>
    </source>
</evidence>
<dbReference type="STRING" id="1198449.ACAM_0834"/>
<proteinExistence type="predicted"/>
<sequence length="239" mass="23895">MREDIRGDMAVLAFGAAAAAAAYATMGLLASATIALSTGLALALARLAGSSEAGGLSAVLLGLAAYAAGARAGAIMVLGGVASLALGRPGSLKLAPAAAIATLLAGVAWLSSLRADYISWRAIYLWAITGALAAALVMAGRGRSSPAWQIAWIIRQLTLTPPTLRRLGAALLSLYPVLLAAAGSYPAAILIGAVTLVTWRRLGVETAALASLTLGALAGLAGAVDYGVAVERINSLLQH</sequence>
<feature type="transmembrane region" description="Helical" evidence="1">
    <location>
        <begin position="94"/>
        <end position="112"/>
    </location>
</feature>
<dbReference type="eggNOG" id="arCOG14794">
    <property type="taxonomic scope" value="Archaea"/>
</dbReference>
<organism evidence="2 3">
    <name type="scientific">Aeropyrum camini SY1 = JCM 12091</name>
    <dbReference type="NCBI Taxonomy" id="1198449"/>
    <lineage>
        <taxon>Archaea</taxon>
        <taxon>Thermoproteota</taxon>
        <taxon>Thermoprotei</taxon>
        <taxon>Desulfurococcales</taxon>
        <taxon>Desulfurococcaceae</taxon>
        <taxon>Aeropyrum</taxon>
    </lineage>
</organism>
<evidence type="ECO:0000256" key="1">
    <source>
        <dbReference type="SAM" id="Phobius"/>
    </source>
</evidence>
<name>U3TEB4_9CREN</name>
<dbReference type="AlphaFoldDB" id="U3TEB4"/>
<gene>
    <name evidence="2" type="ORF">ACAM_0834</name>
</gene>
<keyword evidence="1" id="KW-0812">Transmembrane</keyword>
<dbReference type="Proteomes" id="UP000016887">
    <property type="component" value="Chromosome"/>
</dbReference>
<evidence type="ECO:0000313" key="3">
    <source>
        <dbReference type="Proteomes" id="UP000016887"/>
    </source>
</evidence>
<reference evidence="2 3" key="1">
    <citation type="journal article" date="2013" name="Appl. Environ. Microbiol.">
        <title>Variation of the Virus-Related Elements within Syntenic Genomes of the Hyperthermophilic Archaeon Aeropyrum.</title>
        <authorList>
            <person name="Daifuku T."/>
            <person name="Yoshida T."/>
            <person name="Kitamura T."/>
            <person name="Kawaichi S."/>
            <person name="Inoue T."/>
            <person name="Nomura K."/>
            <person name="Yoshida Y."/>
            <person name="Kuno S."/>
            <person name="Sako Y."/>
        </authorList>
    </citation>
    <scope>NUCLEOTIDE SEQUENCE [LARGE SCALE GENOMIC DNA]</scope>
    <source>
        <strain evidence="2 3">SY1</strain>
    </source>
</reference>
<feature type="transmembrane region" description="Helical" evidence="1">
    <location>
        <begin position="118"/>
        <end position="139"/>
    </location>
</feature>